<dbReference type="SMART" id="SM00028">
    <property type="entry name" value="TPR"/>
    <property type="match status" value="4"/>
</dbReference>
<dbReference type="AlphaFoldDB" id="A0A1H5IEQ9"/>
<dbReference type="Gene3D" id="1.25.40.10">
    <property type="entry name" value="Tetratricopeptide repeat domain"/>
    <property type="match status" value="4"/>
</dbReference>
<dbReference type="InterPro" id="IPR019734">
    <property type="entry name" value="TPR_rpt"/>
</dbReference>
<sequence>MKTILKSFLFLLLLAGIIGCSRKKNTFLSRNWHAVTAEYNTLYNGNLALELGKEELNQSYQDNYWAILPVERLHVSEEVMVPGTNQNPNFAVAEEKAVKAIQRHSMLLDGRERNPQIDEAYLLLGKARYYDQRFVPALEAFNYILHKYPLSNTINEAKIWREKANMRLEFDELAIKNLKKILEDEKLEEENRANASAALAQAYMNIGALDSAVVQIHKAARLTDDKKEEGRYWFITGQLYDALEKKDSANYAYQQVIDLKRRSPRVYMINAQIAQVRNQEIAPGEKVAILEYLTELSENRENRPFLDKIYFELAEFHYQMDSVDLAVDYYNRSLQSPSTDLYLQSLDYETLGNINFDAANFEVAGAYYDSTLQKLAENSREFRIIKRKHDNLNDVIYYEQLARSTDSVLRIASLSEEEQREFFTSYAAGLKERSLEADEPEAEEENVAENYFENKRSGMPGMPTLGSGFYFYNPTTVAYGKQEFTRVWGNRKLADNWRTGGQAGVLATSDTISALPATADDPRFDPETYLAKIPKDPAMLDSIAADRNFANYQLGLIYREKFDENELAAEKLEFVLQNEPEERLLVPAKYNLYKIYSEFGELAKAQSLKNDIITQYPDSRYAAILQNPESLREDENNPTALYEEVYALYEEQRYEEVISQSNELIQNFAGDEIVPKLELLKAMAEGRLSGLDRYAESLSFVALNYPQSVEGKRAQELLNTAVPALPAAEFLTDSAATSFKLVFPFEKGQNEEVEKFESRLEKILEELDYTHLNVSKDVYDAQQVLVVVHGFGSPERAKGFAELLSVNKKYQIQKNSFYISTPNYRIVQIHKNLENYLQSLLTPPY</sequence>
<evidence type="ECO:0000313" key="1">
    <source>
        <dbReference type="EMBL" id="SEE38682.1"/>
    </source>
</evidence>
<dbReference type="OrthoDB" id="1522549at2"/>
<organism evidence="1 2">
    <name type="scientific">Salinimicrobium catena</name>
    <dbReference type="NCBI Taxonomy" id="390640"/>
    <lineage>
        <taxon>Bacteria</taxon>
        <taxon>Pseudomonadati</taxon>
        <taxon>Bacteroidota</taxon>
        <taxon>Flavobacteriia</taxon>
        <taxon>Flavobacteriales</taxon>
        <taxon>Flavobacteriaceae</taxon>
        <taxon>Salinimicrobium</taxon>
    </lineage>
</organism>
<dbReference type="Proteomes" id="UP000199448">
    <property type="component" value="Unassembled WGS sequence"/>
</dbReference>
<reference evidence="1 2" key="1">
    <citation type="submission" date="2016-10" db="EMBL/GenBank/DDBJ databases">
        <authorList>
            <person name="de Groot N.N."/>
        </authorList>
    </citation>
    <scope>NUCLEOTIDE SEQUENCE [LARGE SCALE GENOMIC DNA]</scope>
    <source>
        <strain evidence="1 2">DSM 23553</strain>
    </source>
</reference>
<gene>
    <name evidence="1" type="ORF">SAMN04488034_101410</name>
</gene>
<name>A0A1H5IEQ9_9FLAO</name>
<dbReference type="InterPro" id="IPR011990">
    <property type="entry name" value="TPR-like_helical_dom_sf"/>
</dbReference>
<protein>
    <submittedName>
        <fullName evidence="1">Protein involved in gliding motility SprE</fullName>
    </submittedName>
</protein>
<dbReference type="STRING" id="390640.SAMN04488034_101410"/>
<evidence type="ECO:0000313" key="2">
    <source>
        <dbReference type="Proteomes" id="UP000199448"/>
    </source>
</evidence>
<keyword evidence="2" id="KW-1185">Reference proteome</keyword>
<dbReference type="SUPFAM" id="SSF48452">
    <property type="entry name" value="TPR-like"/>
    <property type="match status" value="2"/>
</dbReference>
<dbReference type="RefSeq" id="WP_093111226.1">
    <property type="nucleotide sequence ID" value="NZ_FNGG01000001.1"/>
</dbReference>
<accession>A0A1H5IEQ9</accession>
<proteinExistence type="predicted"/>
<dbReference type="EMBL" id="FNUG01000001">
    <property type="protein sequence ID" value="SEE38682.1"/>
    <property type="molecule type" value="Genomic_DNA"/>
</dbReference>
<dbReference type="PROSITE" id="PS51257">
    <property type="entry name" value="PROKAR_LIPOPROTEIN"/>
    <property type="match status" value="1"/>
</dbReference>